<protein>
    <recommendedName>
        <fullName evidence="5">MYND-type domain-containing protein</fullName>
    </recommendedName>
</protein>
<keyword evidence="7" id="KW-1185">Reference proteome</keyword>
<feature type="domain" description="MYND-type" evidence="5">
    <location>
        <begin position="432"/>
        <end position="473"/>
    </location>
</feature>
<evidence type="ECO:0000256" key="4">
    <source>
        <dbReference type="PROSITE-ProRule" id="PRU00134"/>
    </source>
</evidence>
<dbReference type="SUPFAM" id="SSF144232">
    <property type="entry name" value="HIT/MYND zinc finger-like"/>
    <property type="match status" value="1"/>
</dbReference>
<evidence type="ECO:0000256" key="2">
    <source>
        <dbReference type="ARBA" id="ARBA00022771"/>
    </source>
</evidence>
<dbReference type="GO" id="GO:0008270">
    <property type="term" value="F:zinc ion binding"/>
    <property type="evidence" value="ECO:0007669"/>
    <property type="project" value="UniProtKB-KW"/>
</dbReference>
<sequence length="628" mass="70684">MHFLRISLLGPFANVSAQRLAKSMIFSPLTKDVLSRFADAMKIASPAETLGFLPVYHFLLDPTRIPATEALDDLNADTVCYIWGGLLSLKCLHFTRPPLQTGTDIMPRMWIWAYFLYEHQEFLAGAIGLGSMKLFYINMMEFCGYMFQNAANQALMRFVTGSRALAAHAWTYFSERDDFLEQAQGLATAHQIMTTGDIIVDEILEGISGNIYDLAVLVMRQCALAVPLDCAEPFLDLDNLNFLEMACDFVARVSMVDDPEHSDSVKLPLGFAVASLGIVETLTIAAHTLSHTATTPDSEHVTTMDKFVVVLAMLFERERGDRVLRTAMQQGLLSVLLSISRRDSDTTQMSSAIHNCLLRLLIHDLTPSTIYYHALGDLEKQFDEISTAVAHLPCSGTLMEVWRTFVSALRARLICRTQFDSHTHPSRSVCGNSTCGIILEKSKLKRCSRCRSVLYCSRECQTSDWRCRHRLSCGREQLARARTRSIYTRKEYSFLKFLLHEDYLKLKSEIALDLVSSWAAEPDARLLTLFDYRSFPAKVNKCTSEDAESYLSASFRSTGLGDMQVMCLRDGGVGFRNWIFRLARENQAVPDRLKEIAQCADRLSAEEIRKEVETVVQSEGLTTVTADF</sequence>
<proteinExistence type="predicted"/>
<dbReference type="PROSITE" id="PS50865">
    <property type="entry name" value="ZF_MYND_2"/>
    <property type="match status" value="1"/>
</dbReference>
<dbReference type="Pfam" id="PF01753">
    <property type="entry name" value="zf-MYND"/>
    <property type="match status" value="1"/>
</dbReference>
<keyword evidence="3" id="KW-0862">Zinc</keyword>
<accession>A0AAW0BQD6</accession>
<keyword evidence="1" id="KW-0479">Metal-binding</keyword>
<gene>
    <name evidence="6" type="ORF">R3P38DRAFT_2623067</name>
</gene>
<evidence type="ECO:0000313" key="7">
    <source>
        <dbReference type="Proteomes" id="UP001362999"/>
    </source>
</evidence>
<evidence type="ECO:0000256" key="1">
    <source>
        <dbReference type="ARBA" id="ARBA00022723"/>
    </source>
</evidence>
<keyword evidence="2 4" id="KW-0863">Zinc-finger</keyword>
<dbReference type="EMBL" id="JAWWNJ010000028">
    <property type="protein sequence ID" value="KAK7028711.1"/>
    <property type="molecule type" value="Genomic_DNA"/>
</dbReference>
<dbReference type="Gene3D" id="6.10.140.2220">
    <property type="match status" value="1"/>
</dbReference>
<comment type="caution">
    <text evidence="6">The sequence shown here is derived from an EMBL/GenBank/DDBJ whole genome shotgun (WGS) entry which is preliminary data.</text>
</comment>
<reference evidence="6 7" key="1">
    <citation type="journal article" date="2024" name="J Genomics">
        <title>Draft genome sequencing and assembly of Favolaschia claudopus CIRM-BRFM 2984 isolated from oak limbs.</title>
        <authorList>
            <person name="Navarro D."/>
            <person name="Drula E."/>
            <person name="Chaduli D."/>
            <person name="Cazenave R."/>
            <person name="Ahrendt S."/>
            <person name="Wang J."/>
            <person name="Lipzen A."/>
            <person name="Daum C."/>
            <person name="Barry K."/>
            <person name="Grigoriev I.V."/>
            <person name="Favel A."/>
            <person name="Rosso M.N."/>
            <person name="Martin F."/>
        </authorList>
    </citation>
    <scope>NUCLEOTIDE SEQUENCE [LARGE SCALE GENOMIC DNA]</scope>
    <source>
        <strain evidence="6 7">CIRM-BRFM 2984</strain>
    </source>
</reference>
<dbReference type="AlphaFoldDB" id="A0AAW0BQD6"/>
<organism evidence="6 7">
    <name type="scientific">Favolaschia claudopus</name>
    <dbReference type="NCBI Taxonomy" id="2862362"/>
    <lineage>
        <taxon>Eukaryota</taxon>
        <taxon>Fungi</taxon>
        <taxon>Dikarya</taxon>
        <taxon>Basidiomycota</taxon>
        <taxon>Agaricomycotina</taxon>
        <taxon>Agaricomycetes</taxon>
        <taxon>Agaricomycetidae</taxon>
        <taxon>Agaricales</taxon>
        <taxon>Marasmiineae</taxon>
        <taxon>Mycenaceae</taxon>
        <taxon>Favolaschia</taxon>
    </lineage>
</organism>
<evidence type="ECO:0000313" key="6">
    <source>
        <dbReference type="EMBL" id="KAK7028711.1"/>
    </source>
</evidence>
<evidence type="ECO:0000259" key="5">
    <source>
        <dbReference type="PROSITE" id="PS50865"/>
    </source>
</evidence>
<name>A0AAW0BQD6_9AGAR</name>
<evidence type="ECO:0000256" key="3">
    <source>
        <dbReference type="ARBA" id="ARBA00022833"/>
    </source>
</evidence>
<dbReference type="Proteomes" id="UP001362999">
    <property type="component" value="Unassembled WGS sequence"/>
</dbReference>
<dbReference type="InterPro" id="IPR002893">
    <property type="entry name" value="Znf_MYND"/>
</dbReference>